<accession>X1GTI9</accession>
<sequence>MRHVIVSLVVCAFSLLGGCHKPYAERIKHMEPDEFNSSMLRGLRELDISSLPVLMDRMKEAPGDMLWPYRNVSRTRMPPRFVLQWAIKQILRRDYVRRNPEYEGVSWLEVDDSIGLAHWWETAETKIEGGKPYELPGFMIPFKFVDDIKEVTGSERVHKIEAAGEEQRRRFEQKGYRTIEEMMSHGG</sequence>
<protein>
    <recommendedName>
        <fullName evidence="2">Lipoprotein</fullName>
    </recommendedName>
</protein>
<dbReference type="AlphaFoldDB" id="X1GTI9"/>
<comment type="caution">
    <text evidence="1">The sequence shown here is derived from an EMBL/GenBank/DDBJ whole genome shotgun (WGS) entry which is preliminary data.</text>
</comment>
<reference evidence="1" key="1">
    <citation type="journal article" date="2014" name="Front. Microbiol.">
        <title>High frequency of phylogenetically diverse reductive dehalogenase-homologous genes in deep subseafloor sedimentary metagenomes.</title>
        <authorList>
            <person name="Kawai M."/>
            <person name="Futagami T."/>
            <person name="Toyoda A."/>
            <person name="Takaki Y."/>
            <person name="Nishi S."/>
            <person name="Hori S."/>
            <person name="Arai W."/>
            <person name="Tsubouchi T."/>
            <person name="Morono Y."/>
            <person name="Uchiyama I."/>
            <person name="Ito T."/>
            <person name="Fujiyama A."/>
            <person name="Inagaki F."/>
            <person name="Takami H."/>
        </authorList>
    </citation>
    <scope>NUCLEOTIDE SEQUENCE</scope>
    <source>
        <strain evidence="1">Expedition CK06-06</strain>
    </source>
</reference>
<organism evidence="1">
    <name type="scientific">marine sediment metagenome</name>
    <dbReference type="NCBI Taxonomy" id="412755"/>
    <lineage>
        <taxon>unclassified sequences</taxon>
        <taxon>metagenomes</taxon>
        <taxon>ecological metagenomes</taxon>
    </lineage>
</organism>
<evidence type="ECO:0008006" key="2">
    <source>
        <dbReference type="Google" id="ProtNLM"/>
    </source>
</evidence>
<proteinExistence type="predicted"/>
<name>X1GTI9_9ZZZZ</name>
<evidence type="ECO:0000313" key="1">
    <source>
        <dbReference type="EMBL" id="GAH44929.1"/>
    </source>
</evidence>
<dbReference type="EMBL" id="BARU01007411">
    <property type="protein sequence ID" value="GAH44929.1"/>
    <property type="molecule type" value="Genomic_DNA"/>
</dbReference>
<gene>
    <name evidence="1" type="ORF">S03H2_14600</name>
</gene>
<dbReference type="PROSITE" id="PS51257">
    <property type="entry name" value="PROKAR_LIPOPROTEIN"/>
    <property type="match status" value="1"/>
</dbReference>